<gene>
    <name evidence="33" type="ORF">GSTENG00020077001</name>
</gene>
<feature type="transmembrane region" description="Helical" evidence="31">
    <location>
        <begin position="992"/>
        <end position="1012"/>
    </location>
</feature>
<feature type="domain" description="HMA" evidence="32">
    <location>
        <begin position="626"/>
        <end position="692"/>
    </location>
</feature>
<comment type="caution">
    <text evidence="33">The sequence shown here is derived from an EMBL/GenBank/DDBJ whole genome shotgun (WGS) entry which is preliminary data.</text>
</comment>
<feature type="repeat" description="WD" evidence="29">
    <location>
        <begin position="202"/>
        <end position="244"/>
    </location>
</feature>
<dbReference type="PROSITE" id="PS50846">
    <property type="entry name" value="HMA_2"/>
    <property type="match status" value="3"/>
</dbReference>
<dbReference type="FunFam" id="2.70.150.10:FF:000002">
    <property type="entry name" value="Copper-transporting ATPase 1, putative"/>
    <property type="match status" value="1"/>
</dbReference>
<evidence type="ECO:0000256" key="11">
    <source>
        <dbReference type="ARBA" id="ARBA00022723"/>
    </source>
</evidence>
<feature type="transmembrane region" description="Helical" evidence="31">
    <location>
        <begin position="951"/>
        <end position="971"/>
    </location>
</feature>
<evidence type="ECO:0000256" key="20">
    <source>
        <dbReference type="ARBA" id="ARBA00023015"/>
    </source>
</evidence>
<dbReference type="SUPFAM" id="SSF81653">
    <property type="entry name" value="Calcium ATPase, transduction domain A"/>
    <property type="match status" value="1"/>
</dbReference>
<accession>Q4SDE7</accession>
<dbReference type="NCBIfam" id="TIGR01494">
    <property type="entry name" value="ATPase_P-type"/>
    <property type="match status" value="1"/>
</dbReference>
<feature type="compositionally biased region" description="Polar residues" evidence="30">
    <location>
        <begin position="46"/>
        <end position="62"/>
    </location>
</feature>
<keyword evidence="17" id="KW-1278">Translocase</keyword>
<evidence type="ECO:0000256" key="4">
    <source>
        <dbReference type="ARBA" id="ARBA00006024"/>
    </source>
</evidence>
<protein>
    <recommendedName>
        <fullName evidence="27">Copper-transporting ATPase 2</fullName>
        <ecNumber evidence="6">7.2.2.8</ecNumber>
    </recommendedName>
    <alternativeName>
        <fullName evidence="28">Copper pump 2</fullName>
    </alternativeName>
</protein>
<name>Q4SDE7_TETNG</name>
<dbReference type="InterPro" id="IPR036412">
    <property type="entry name" value="HAD-like_sf"/>
</dbReference>
<keyword evidence="13" id="KW-0547">Nucleotide-binding</keyword>
<keyword evidence="9 29" id="KW-0853">WD repeat</keyword>
<dbReference type="SUPFAM" id="SSF50978">
    <property type="entry name" value="WD40 repeat-like"/>
    <property type="match status" value="1"/>
</dbReference>
<evidence type="ECO:0000256" key="26">
    <source>
        <dbReference type="ARBA" id="ARBA00065683"/>
    </source>
</evidence>
<dbReference type="PRINTS" id="PR00942">
    <property type="entry name" value="CUATPASEI"/>
</dbReference>
<dbReference type="SFLD" id="SFLDG00002">
    <property type="entry name" value="C1.7:_P-type_atpase_like"/>
    <property type="match status" value="1"/>
</dbReference>
<dbReference type="FunFam" id="3.30.70.100:FF:000001">
    <property type="entry name" value="ATPase copper transporting beta"/>
    <property type="match status" value="3"/>
</dbReference>
<evidence type="ECO:0000259" key="32">
    <source>
        <dbReference type="PROSITE" id="PS50846"/>
    </source>
</evidence>
<evidence type="ECO:0000256" key="5">
    <source>
        <dbReference type="ARBA" id="ARBA00008075"/>
    </source>
</evidence>
<evidence type="ECO:0000256" key="16">
    <source>
        <dbReference type="ARBA" id="ARBA00022842"/>
    </source>
</evidence>
<keyword evidence="14" id="KW-0187">Copper transport</keyword>
<feature type="transmembrane region" description="Helical" evidence="31">
    <location>
        <begin position="912"/>
        <end position="931"/>
    </location>
</feature>
<dbReference type="FunFam" id="3.40.50.1000:FF:000092">
    <property type="entry name" value="copper-transporting ATPase 1 isoform X2"/>
    <property type="match status" value="1"/>
</dbReference>
<evidence type="ECO:0000256" key="27">
    <source>
        <dbReference type="ARBA" id="ARBA00074947"/>
    </source>
</evidence>
<dbReference type="InterPro" id="IPR006122">
    <property type="entry name" value="HMA_Cu_ion-bd"/>
</dbReference>
<dbReference type="InterPro" id="IPR018303">
    <property type="entry name" value="ATPase_P-typ_P_site"/>
</dbReference>
<dbReference type="Gene3D" id="3.40.1110.10">
    <property type="entry name" value="Calcium-transporting ATPase, cytoplasmic domain N"/>
    <property type="match status" value="1"/>
</dbReference>
<dbReference type="InterPro" id="IPR001757">
    <property type="entry name" value="P_typ_ATPase"/>
</dbReference>
<keyword evidence="15" id="KW-0067">ATP-binding</keyword>
<dbReference type="PRINTS" id="PR00119">
    <property type="entry name" value="CATATPASE"/>
</dbReference>
<dbReference type="FunFam" id="3.40.50.1000:FF:000144">
    <property type="entry name" value="copper-transporting ATPase 1 isoform X2"/>
    <property type="match status" value="1"/>
</dbReference>
<dbReference type="InterPro" id="IPR023299">
    <property type="entry name" value="ATPase_P-typ_cyto_dom_N"/>
</dbReference>
<dbReference type="InterPro" id="IPR019775">
    <property type="entry name" value="WD40_repeat_CS"/>
</dbReference>
<dbReference type="FunFam" id="3.40.1110.10:FF:000015">
    <property type="entry name" value="ATPase copper transporting beta"/>
    <property type="match status" value="1"/>
</dbReference>
<feature type="domain" description="HMA" evidence="32">
    <location>
        <begin position="823"/>
        <end position="889"/>
    </location>
</feature>
<dbReference type="CDD" id="cd02094">
    <property type="entry name" value="P-type_ATPase_Cu-like"/>
    <property type="match status" value="1"/>
</dbReference>
<dbReference type="PANTHER" id="PTHR43520">
    <property type="entry name" value="ATP7, ISOFORM B"/>
    <property type="match status" value="1"/>
</dbReference>
<dbReference type="GO" id="GO:0005507">
    <property type="term" value="F:copper ion binding"/>
    <property type="evidence" value="ECO:0007669"/>
    <property type="project" value="InterPro"/>
</dbReference>
<dbReference type="GO" id="GO:0043682">
    <property type="term" value="F:P-type divalent copper transporter activity"/>
    <property type="evidence" value="ECO:0007669"/>
    <property type="project" value="TreeGrafter"/>
</dbReference>
<feature type="region of interest" description="Disordered" evidence="30">
    <location>
        <begin position="1"/>
        <end position="73"/>
    </location>
</feature>
<evidence type="ECO:0000256" key="8">
    <source>
        <dbReference type="ARBA" id="ARBA00022491"/>
    </source>
</evidence>
<dbReference type="Pfam" id="PF00403">
    <property type="entry name" value="HMA"/>
    <property type="match status" value="3"/>
</dbReference>
<dbReference type="EMBL" id="CAAE01014639">
    <property type="protein sequence ID" value="CAG01335.1"/>
    <property type="molecule type" value="Genomic_DNA"/>
</dbReference>
<dbReference type="InterPro" id="IPR023298">
    <property type="entry name" value="ATPase_P-typ_TM_dom_sf"/>
</dbReference>
<dbReference type="PROSITE" id="PS50082">
    <property type="entry name" value="WD_REPEATS_2"/>
    <property type="match status" value="2"/>
</dbReference>
<dbReference type="SUPFAM" id="SSF55008">
    <property type="entry name" value="HMA, heavy metal-associated domain"/>
    <property type="match status" value="4"/>
</dbReference>
<dbReference type="PROSITE" id="PS00154">
    <property type="entry name" value="ATPASE_E1_E2"/>
    <property type="match status" value="1"/>
</dbReference>
<evidence type="ECO:0000256" key="10">
    <source>
        <dbReference type="ARBA" id="ARBA00022692"/>
    </source>
</evidence>
<evidence type="ECO:0000256" key="24">
    <source>
        <dbReference type="ARBA" id="ARBA00023242"/>
    </source>
</evidence>
<dbReference type="GO" id="GO:0005634">
    <property type="term" value="C:nucleus"/>
    <property type="evidence" value="ECO:0007669"/>
    <property type="project" value="UniProtKB-SubCell"/>
</dbReference>
<evidence type="ECO:0000256" key="29">
    <source>
        <dbReference type="PROSITE-ProRule" id="PRU00221"/>
    </source>
</evidence>
<feature type="transmembrane region" description="Helical" evidence="31">
    <location>
        <begin position="1181"/>
        <end position="1203"/>
    </location>
</feature>
<feature type="transmembrane region" description="Helical" evidence="31">
    <location>
        <begin position="1024"/>
        <end position="1041"/>
    </location>
</feature>
<evidence type="ECO:0000256" key="9">
    <source>
        <dbReference type="ARBA" id="ARBA00022574"/>
    </source>
</evidence>
<keyword evidence="8" id="KW-0678">Repressor</keyword>
<dbReference type="SFLD" id="SFLDS00003">
    <property type="entry name" value="Haloacid_Dehalogenase"/>
    <property type="match status" value="1"/>
</dbReference>
<evidence type="ECO:0000256" key="25">
    <source>
        <dbReference type="ARBA" id="ARBA00049289"/>
    </source>
</evidence>
<dbReference type="PROSITE" id="PS00678">
    <property type="entry name" value="WD_REPEATS_1"/>
    <property type="match status" value="1"/>
</dbReference>
<evidence type="ECO:0000256" key="21">
    <source>
        <dbReference type="ARBA" id="ARBA00023065"/>
    </source>
</evidence>
<dbReference type="PROSITE" id="PS01047">
    <property type="entry name" value="HMA_1"/>
    <property type="match status" value="2"/>
</dbReference>
<dbReference type="InterPro" id="IPR023214">
    <property type="entry name" value="HAD_sf"/>
</dbReference>
<dbReference type="InterPro" id="IPR006121">
    <property type="entry name" value="HMA_dom"/>
</dbReference>
<dbReference type="Gene3D" id="2.70.150.10">
    <property type="entry name" value="Calcium-transporting ATPase, cytoplasmic transduction domain A"/>
    <property type="match status" value="1"/>
</dbReference>
<organism evidence="33">
    <name type="scientific">Tetraodon nigroviridis</name>
    <name type="common">Spotted green pufferfish</name>
    <name type="synonym">Chelonodon nigroviridis</name>
    <dbReference type="NCBI Taxonomy" id="99883"/>
    <lineage>
        <taxon>Eukaryota</taxon>
        <taxon>Metazoa</taxon>
        <taxon>Chordata</taxon>
        <taxon>Craniata</taxon>
        <taxon>Vertebrata</taxon>
        <taxon>Euteleostomi</taxon>
        <taxon>Actinopterygii</taxon>
        <taxon>Neopterygii</taxon>
        <taxon>Teleostei</taxon>
        <taxon>Neoteleostei</taxon>
        <taxon>Acanthomorphata</taxon>
        <taxon>Eupercaria</taxon>
        <taxon>Tetraodontiformes</taxon>
        <taxon>Tetradontoidea</taxon>
        <taxon>Tetraodontidae</taxon>
        <taxon>Tetraodon</taxon>
    </lineage>
</organism>
<keyword evidence="16" id="KW-0460">Magnesium</keyword>
<keyword evidence="21" id="KW-0406">Ion transport</keyword>
<dbReference type="KEGG" id="tng:GSTEN00020077G001"/>
<dbReference type="CDD" id="cd00371">
    <property type="entry name" value="HMA"/>
    <property type="match status" value="4"/>
</dbReference>
<reference evidence="33" key="1">
    <citation type="journal article" date="2004" name="Nature">
        <title>Genome duplication in the teleost fish Tetraodon nigroviridis reveals the early vertebrate proto-karyotype.</title>
        <authorList>
            <person name="Jaillon O."/>
            <person name="Aury J.-M."/>
            <person name="Brunet F."/>
            <person name="Petit J.-L."/>
            <person name="Stange-Thomann N."/>
            <person name="Mauceli E."/>
            <person name="Bouneau L."/>
            <person name="Fischer C."/>
            <person name="Ozouf-Costaz C."/>
            <person name="Bernot A."/>
            <person name="Nicaud S."/>
            <person name="Jaffe D."/>
            <person name="Fisher S."/>
            <person name="Lutfalla G."/>
            <person name="Dossat C."/>
            <person name="Segurens B."/>
            <person name="Dasilva C."/>
            <person name="Salanoubat M."/>
            <person name="Levy M."/>
            <person name="Boudet N."/>
            <person name="Castellano S."/>
            <person name="Anthouard V."/>
            <person name="Jubin C."/>
            <person name="Castelli V."/>
            <person name="Katinka M."/>
            <person name="Vacherie B."/>
            <person name="Biemont C."/>
            <person name="Skalli Z."/>
            <person name="Cattolico L."/>
            <person name="Poulain J."/>
            <person name="De Berardinis V."/>
            <person name="Cruaud C."/>
            <person name="Duprat S."/>
            <person name="Brottier P."/>
            <person name="Coutanceau J.-P."/>
            <person name="Gouzy J."/>
            <person name="Parra G."/>
            <person name="Lardier G."/>
            <person name="Chapple C."/>
            <person name="McKernan K.J."/>
            <person name="McEwan P."/>
            <person name="Bosak S."/>
            <person name="Kellis M."/>
            <person name="Volff J.-N."/>
            <person name="Guigo R."/>
            <person name="Zody M.C."/>
            <person name="Mesirov J."/>
            <person name="Lindblad-Toh K."/>
            <person name="Birren B."/>
            <person name="Nusbaum C."/>
            <person name="Kahn D."/>
            <person name="Robinson-Rechavi M."/>
            <person name="Laudet V."/>
            <person name="Schachter V."/>
            <person name="Quetier F."/>
            <person name="Saurin W."/>
            <person name="Scarpelli C."/>
            <person name="Wincker P."/>
            <person name="Lander E.S."/>
            <person name="Weissenbach J."/>
            <person name="Roest Crollius H."/>
        </authorList>
    </citation>
    <scope>NUCLEOTIDE SEQUENCE [LARGE SCALE GENOMIC DNA]</scope>
</reference>
<dbReference type="InterPro" id="IPR036163">
    <property type="entry name" value="HMA_dom_sf"/>
</dbReference>
<evidence type="ECO:0000256" key="12">
    <source>
        <dbReference type="ARBA" id="ARBA00022737"/>
    </source>
</evidence>
<dbReference type="InterPro" id="IPR008250">
    <property type="entry name" value="ATPase_P-typ_transduc_dom_A_sf"/>
</dbReference>
<dbReference type="NCBIfam" id="TIGR00003">
    <property type="entry name" value="copper ion binding protein"/>
    <property type="match status" value="2"/>
</dbReference>
<dbReference type="InterPro" id="IPR036322">
    <property type="entry name" value="WD40_repeat_dom_sf"/>
</dbReference>
<dbReference type="SMART" id="SM00320">
    <property type="entry name" value="WD40"/>
    <property type="match status" value="4"/>
</dbReference>
<evidence type="ECO:0000256" key="23">
    <source>
        <dbReference type="ARBA" id="ARBA00023163"/>
    </source>
</evidence>
<dbReference type="InterPro" id="IPR044492">
    <property type="entry name" value="P_typ_ATPase_HD_dom"/>
</dbReference>
<evidence type="ECO:0000256" key="15">
    <source>
        <dbReference type="ARBA" id="ARBA00022840"/>
    </source>
</evidence>
<dbReference type="SFLD" id="SFLDF00027">
    <property type="entry name" value="p-type_atpase"/>
    <property type="match status" value="1"/>
</dbReference>
<dbReference type="InterPro" id="IPR015943">
    <property type="entry name" value="WD40/YVTN_repeat-like_dom_sf"/>
</dbReference>
<keyword evidence="19" id="KW-0186">Copper</keyword>
<comment type="similarity">
    <text evidence="4">Belongs to the cation transport ATPase (P-type) (TC 3.A.3) family. Type IB subfamily.</text>
</comment>
<evidence type="ECO:0000313" key="33">
    <source>
        <dbReference type="EMBL" id="CAG01335.1"/>
    </source>
</evidence>
<evidence type="ECO:0000256" key="3">
    <source>
        <dbReference type="ARBA" id="ARBA00004603"/>
    </source>
</evidence>
<dbReference type="GO" id="GO:0016887">
    <property type="term" value="F:ATP hydrolysis activity"/>
    <property type="evidence" value="ECO:0007669"/>
    <property type="project" value="InterPro"/>
</dbReference>
<evidence type="ECO:0000256" key="7">
    <source>
        <dbReference type="ARBA" id="ARBA00022448"/>
    </source>
</evidence>
<reference evidence="33" key="2">
    <citation type="submission" date="2004-02" db="EMBL/GenBank/DDBJ databases">
        <authorList>
            <consortium name="Genoscope"/>
            <consortium name="Whitehead Institute Centre for Genome Research"/>
        </authorList>
    </citation>
    <scope>NUCLEOTIDE SEQUENCE</scope>
</reference>
<dbReference type="Pfam" id="PF00702">
    <property type="entry name" value="Hydrolase"/>
    <property type="match status" value="1"/>
</dbReference>
<keyword evidence="18 31" id="KW-1133">Transmembrane helix</keyword>
<dbReference type="GO" id="GO:0140581">
    <property type="term" value="F:P-type monovalent copper transporter activity"/>
    <property type="evidence" value="ECO:0007669"/>
    <property type="project" value="UniProtKB-EC"/>
</dbReference>
<dbReference type="FunFam" id="2.130.10.10:FF:000056">
    <property type="entry name" value="Polycomb protein eed"/>
    <property type="match status" value="1"/>
</dbReference>
<dbReference type="Pfam" id="PF00400">
    <property type="entry name" value="WD40"/>
    <property type="match status" value="2"/>
</dbReference>
<dbReference type="InterPro" id="IPR017969">
    <property type="entry name" value="Heavy-metal-associated_CS"/>
</dbReference>
<dbReference type="InterPro" id="IPR001680">
    <property type="entry name" value="WD40_rpt"/>
</dbReference>
<evidence type="ECO:0000256" key="1">
    <source>
        <dbReference type="ARBA" id="ARBA00004123"/>
    </source>
</evidence>
<evidence type="ECO:0000256" key="14">
    <source>
        <dbReference type="ARBA" id="ARBA00022796"/>
    </source>
</evidence>
<evidence type="ECO:0000256" key="13">
    <source>
        <dbReference type="ARBA" id="ARBA00022741"/>
    </source>
</evidence>
<keyword evidence="22 31" id="KW-0472">Membrane</keyword>
<dbReference type="InterPro" id="IPR059000">
    <property type="entry name" value="ATPase_P-type_domA"/>
</dbReference>
<comment type="subcellular location">
    <subcellularLocation>
        <location evidence="2">Golgi apparatus</location>
        <location evidence="2">trans-Golgi network membrane</location>
        <topology evidence="2">Multi-pass membrane protein</topology>
    </subcellularLocation>
    <subcellularLocation>
        <location evidence="3">Late endosome</location>
    </subcellularLocation>
    <subcellularLocation>
        <location evidence="1">Nucleus</location>
    </subcellularLocation>
</comment>
<comment type="similarity">
    <text evidence="5">Belongs to the WD repeat ESC family.</text>
</comment>
<dbReference type="EC" id="7.2.2.8" evidence="6"/>
<comment type="subunit">
    <text evidence="26">Monomer. Interacts with COMMD1/MURR1. Interacts with DCTN4, in a copper-dependent manner. Interacts with ATOX1. Interacts (via C-terminus) with ZBTB16/PLZF.</text>
</comment>
<dbReference type="PANTHER" id="PTHR43520:SF30">
    <property type="entry name" value="COPPER-TRANSPORTING ATPASE 2"/>
    <property type="match status" value="1"/>
</dbReference>
<comment type="catalytic activity">
    <reaction evidence="25">
        <text>Cu(+)(in) + ATP + H2O = Cu(+)(out) + ADP + phosphate + H(+)</text>
        <dbReference type="Rhea" id="RHEA:25792"/>
        <dbReference type="ChEBI" id="CHEBI:15377"/>
        <dbReference type="ChEBI" id="CHEBI:15378"/>
        <dbReference type="ChEBI" id="CHEBI:30616"/>
        <dbReference type="ChEBI" id="CHEBI:43474"/>
        <dbReference type="ChEBI" id="CHEBI:49552"/>
        <dbReference type="ChEBI" id="CHEBI:456216"/>
        <dbReference type="EC" id="7.2.2.8"/>
    </reaction>
</comment>
<evidence type="ECO:0000256" key="6">
    <source>
        <dbReference type="ARBA" id="ARBA00012517"/>
    </source>
</evidence>
<evidence type="ECO:0000256" key="30">
    <source>
        <dbReference type="SAM" id="MobiDB-lite"/>
    </source>
</evidence>
<evidence type="ECO:0000256" key="19">
    <source>
        <dbReference type="ARBA" id="ARBA00023008"/>
    </source>
</evidence>
<dbReference type="SUPFAM" id="SSF81665">
    <property type="entry name" value="Calcium ATPase, transmembrane domain M"/>
    <property type="match status" value="1"/>
</dbReference>
<dbReference type="GO" id="GO:0005802">
    <property type="term" value="C:trans-Golgi network"/>
    <property type="evidence" value="ECO:0007669"/>
    <property type="project" value="UniProtKB-ARBA"/>
</dbReference>
<keyword evidence="10 31" id="KW-0812">Transmembrane</keyword>
<evidence type="ECO:0000256" key="18">
    <source>
        <dbReference type="ARBA" id="ARBA00022989"/>
    </source>
</evidence>
<dbReference type="PROSITE" id="PS50294">
    <property type="entry name" value="WD_REPEATS_REGION"/>
    <property type="match status" value="2"/>
</dbReference>
<dbReference type="Gene3D" id="3.40.50.1000">
    <property type="entry name" value="HAD superfamily/HAD-like"/>
    <property type="match status" value="1"/>
</dbReference>
<dbReference type="OrthoDB" id="432719at2759"/>
<keyword evidence="20" id="KW-0805">Transcription regulation</keyword>
<keyword evidence="7" id="KW-0813">Transport</keyword>
<dbReference type="GO" id="GO:0016020">
    <property type="term" value="C:membrane"/>
    <property type="evidence" value="ECO:0007669"/>
    <property type="project" value="InterPro"/>
</dbReference>
<evidence type="ECO:0000256" key="22">
    <source>
        <dbReference type="ARBA" id="ARBA00023136"/>
    </source>
</evidence>
<dbReference type="GO" id="GO:0005524">
    <property type="term" value="F:ATP binding"/>
    <property type="evidence" value="ECO:0007669"/>
    <property type="project" value="UniProtKB-KW"/>
</dbReference>
<keyword evidence="23" id="KW-0804">Transcription</keyword>
<proteinExistence type="inferred from homology"/>
<evidence type="ECO:0000256" key="31">
    <source>
        <dbReference type="SAM" id="Phobius"/>
    </source>
</evidence>
<keyword evidence="24" id="KW-0539">Nucleus</keyword>
<evidence type="ECO:0000256" key="28">
    <source>
        <dbReference type="ARBA" id="ARBA00083608"/>
    </source>
</evidence>
<dbReference type="SUPFAM" id="SSF56784">
    <property type="entry name" value="HAD-like"/>
    <property type="match status" value="1"/>
</dbReference>
<keyword evidence="12" id="KW-0677">Repeat</keyword>
<feature type="domain" description="HMA" evidence="32">
    <location>
        <begin position="739"/>
        <end position="813"/>
    </location>
</feature>
<keyword evidence="11" id="KW-0479">Metal-binding</keyword>
<dbReference type="Pfam" id="PF00122">
    <property type="entry name" value="E1-E2_ATPase"/>
    <property type="match status" value="1"/>
</dbReference>
<feature type="repeat" description="WD" evidence="29">
    <location>
        <begin position="248"/>
        <end position="289"/>
    </location>
</feature>
<dbReference type="Gene3D" id="2.130.10.10">
    <property type="entry name" value="YVTN repeat-like/Quinoprotein amine dehydrogenase"/>
    <property type="match status" value="1"/>
</dbReference>
<dbReference type="GO" id="GO:0055070">
    <property type="term" value="P:copper ion homeostasis"/>
    <property type="evidence" value="ECO:0007669"/>
    <property type="project" value="TreeGrafter"/>
</dbReference>
<sequence length="1727" mass="187058">MREKSMSESPSQAGKEIPVKKQKLSSDENSNPDLSGDENDDAVSVESGTNTERPDTPTNTANAPGRKSWGKGKWKSKKCRYSFKCVNSLREDHSQPLFGVQFNWHSKEGDPLVFATVGSNRVTLYECHSQGEIRLLQSYVDADASPVVTQFDLTRRAQADENFYTCAWTYDTNTSHPLLAVAGSRGIIRIINHISMQCIKHYVGHGNAINELKFHPRDPNLLLSVSKDHALRLWNIRTDTLVAIFGGVEGHRDEVLSADFDLLGEKIMSCGMDHSLKLWRIDSERMQNAIRGSYEYNPSKTNRPFVSQKIHFPDFSTRDIHRNYVDCVRWLGDLILSKSCENAIVCWKPGKMEDDVDHIKANESNVTILGRFDYSQCDIWYMRFSMDFWQKMLALGNQVGKLYVWDLEVEDPHKAKCTTLTLPKCTAAIRQTSFSRDSSILIADHAELQTLGFDNLAYERGSQSELRPLAQPASRATFRLPGLGPEPSAEAVGSKFSGLAGVLSVFCPSKHLVRVDYDASVLTERDLVLAVQNRGLDVESVFWLRVEGAHSQPSIQTIQEQLGSLAGVSDVRGSLQECAVMVTYRPLLVTQQALKEHIRDLGFSSWSLADAALSCWQEVSSDWSAHSVTLCIAGMTCSSCSSSIQERISQMGGVKSIAVSLSDGTATVTFDPRLTEAELLQAAIEEMGFEASVQVELSGVFFFSSECANGRLSPNRTRRTTVENGVGPQVTRRPEVRTQRCFIAVTGMTCASCVGNIERKLRSHGGSHADLCPGITAVFVSLMAAKAEVTYDPDSIGAAGVARLIEDLGFGATVMDQAAANPGLLELRLSGMTCASCVHKIESKLRSTPGVMAATVSLATNRAQVRYHPEAVGARDLLAIIQDLGFQAELEKTGLKQNLDHSKEILQWRNSFLLSLVFGLPVMGLMVYMMVMDSQMQNHGGAMPEDQNLVPGLSLLNLAFFLLCTPVQIFGGRYFYIQAYRALQHRTANMDVLIVLATSIAYVYSCVVLVVAMAEQAQQSPTTFFDTPPMLFVFIALGRWLEHIAKSKTSEALAKLISLQASDATVVTLGPDGAVLSEEQVELDLVQRGDVIKVLPGGKFPIDGRVTEGSSTADESLITGEPMPVSKKVGSLVLAGSINGHGALLVEATHVGGDTTLSQIVRLVEEAQLSKAPIQKLADRLGGLFVPFILVVSLLTLAAWLLVGFSHFHLVEQHFPVEVRHRQPNGEKLGDVEMSLDPRVTTRASPEPRWSFRLTFQASITVLSIACPCSLGLATPTAVMVGTGVGARNGILIKGGEPLEMAHKVCRAGPGLARCVSAEAERFPLRQIQAVMFDKTGTLTNGVPRVTRVLVLWEPARLPLRKILALVGTAEASSEHPLGVAVAAHCRQELGSDLLGCCQDFQAVPGCGISCRVSNVDHLLVQEASRDGSSLVPEQEGPGESYWVLIGNREWLRRNGHRVEADMDAAMASHEAKGQTAVLVAIDGTLCAMLAVADTVKAESALAVQTLSSMGVQVVMITGDNRRTAKAIAAQVGIGKVFAEVLPSHKVAKVQELQEAGLRVAMVGDGVNDSPALAQADVGIAIGTGTDVAIEAADIVLIRNDLLDVVASIELSRKTVRRIRINFVFALIYNLLGIPVAAGSGGWRLGGADGVCNRGNGACVRRRVPARRPGPAALDGVCCHGCLLPVCAPVLLTAENVSSAHLPLDHAPSAVLTPPSPQVQENPSRIL</sequence>
<dbReference type="Gene3D" id="3.30.70.100">
    <property type="match status" value="4"/>
</dbReference>
<evidence type="ECO:0000256" key="17">
    <source>
        <dbReference type="ARBA" id="ARBA00022967"/>
    </source>
</evidence>
<dbReference type="GO" id="GO:0005770">
    <property type="term" value="C:late endosome"/>
    <property type="evidence" value="ECO:0007669"/>
    <property type="project" value="UniProtKB-SubCell"/>
</dbReference>
<evidence type="ECO:0000256" key="2">
    <source>
        <dbReference type="ARBA" id="ARBA00004166"/>
    </source>
</evidence>